<dbReference type="Pfam" id="PF07681">
    <property type="entry name" value="DoxX"/>
    <property type="match status" value="1"/>
</dbReference>
<keyword evidence="6 7" id="KW-0472">Membrane</keyword>
<keyword evidence="3" id="KW-1003">Cell membrane</keyword>
<feature type="transmembrane region" description="Helical" evidence="7">
    <location>
        <begin position="6"/>
        <end position="25"/>
    </location>
</feature>
<comment type="caution">
    <text evidence="8">The sequence shown here is derived from an EMBL/GenBank/DDBJ whole genome shotgun (WGS) entry which is preliminary data.</text>
</comment>
<sequence>MERFQAPTALLARLFLAYIFIIEGWGKIGDYAATGNYMEANGVSAALLPLVIVTELGGGILVAAGSATRYAAAALAGFCLLTAMLFHTDFSNFEQVINFNKNIAMAGGFLAIVAFGPGAWSIEAWRKCT</sequence>
<comment type="similarity">
    <text evidence="2">Belongs to the DoxX family.</text>
</comment>
<evidence type="ECO:0000256" key="1">
    <source>
        <dbReference type="ARBA" id="ARBA00004651"/>
    </source>
</evidence>
<keyword evidence="9" id="KW-1185">Reference proteome</keyword>
<evidence type="ECO:0000313" key="9">
    <source>
        <dbReference type="Proteomes" id="UP000241764"/>
    </source>
</evidence>
<accession>A0A2P7B8R8</accession>
<dbReference type="OrthoDB" id="9810206at2"/>
<dbReference type="Proteomes" id="UP000241764">
    <property type="component" value="Unassembled WGS sequence"/>
</dbReference>
<dbReference type="PANTHER" id="PTHR33452">
    <property type="entry name" value="OXIDOREDUCTASE CATD-RELATED"/>
    <property type="match status" value="1"/>
</dbReference>
<keyword evidence="4 7" id="KW-0812">Transmembrane</keyword>
<evidence type="ECO:0000256" key="5">
    <source>
        <dbReference type="ARBA" id="ARBA00022989"/>
    </source>
</evidence>
<dbReference type="InterPro" id="IPR051907">
    <property type="entry name" value="DoxX-like_oxidoreductase"/>
</dbReference>
<organism evidence="8 9">
    <name type="scientific">Phyllobacterium sophorae</name>
    <dbReference type="NCBI Taxonomy" id="1520277"/>
    <lineage>
        <taxon>Bacteria</taxon>
        <taxon>Pseudomonadati</taxon>
        <taxon>Pseudomonadota</taxon>
        <taxon>Alphaproteobacteria</taxon>
        <taxon>Hyphomicrobiales</taxon>
        <taxon>Phyllobacteriaceae</taxon>
        <taxon>Phyllobacterium</taxon>
    </lineage>
</organism>
<evidence type="ECO:0000256" key="3">
    <source>
        <dbReference type="ARBA" id="ARBA00022475"/>
    </source>
</evidence>
<comment type="subcellular location">
    <subcellularLocation>
        <location evidence="1">Cell membrane</location>
        <topology evidence="1">Multi-pass membrane protein</topology>
    </subcellularLocation>
</comment>
<evidence type="ECO:0000256" key="6">
    <source>
        <dbReference type="ARBA" id="ARBA00023136"/>
    </source>
</evidence>
<gene>
    <name evidence="8" type="ORF">CU103_18360</name>
</gene>
<dbReference type="InterPro" id="IPR032808">
    <property type="entry name" value="DoxX"/>
</dbReference>
<dbReference type="RefSeq" id="WP_106665470.1">
    <property type="nucleotide sequence ID" value="NZ_PGGM01000008.1"/>
</dbReference>
<evidence type="ECO:0000256" key="7">
    <source>
        <dbReference type="SAM" id="Phobius"/>
    </source>
</evidence>
<feature type="transmembrane region" description="Helical" evidence="7">
    <location>
        <begin position="46"/>
        <end position="64"/>
    </location>
</feature>
<proteinExistence type="inferred from homology"/>
<evidence type="ECO:0000256" key="4">
    <source>
        <dbReference type="ARBA" id="ARBA00022692"/>
    </source>
</evidence>
<dbReference type="PANTHER" id="PTHR33452:SF1">
    <property type="entry name" value="INNER MEMBRANE PROTEIN YPHA-RELATED"/>
    <property type="match status" value="1"/>
</dbReference>
<keyword evidence="5 7" id="KW-1133">Transmembrane helix</keyword>
<protein>
    <submittedName>
        <fullName evidence="8">DoxX family protein</fullName>
    </submittedName>
</protein>
<reference evidence="9" key="1">
    <citation type="submission" date="2017-11" db="EMBL/GenBank/DDBJ databases">
        <authorList>
            <person name="Kuznetsova I."/>
            <person name="Sazanova A."/>
            <person name="Chirak E."/>
            <person name="Safronova V."/>
            <person name="Willems A."/>
        </authorList>
    </citation>
    <scope>NUCLEOTIDE SEQUENCE [LARGE SCALE GENOMIC DNA]</scope>
    <source>
        <strain evidence="9">CCBAU 03422</strain>
    </source>
</reference>
<dbReference type="AlphaFoldDB" id="A0A2P7B8R8"/>
<evidence type="ECO:0000313" key="8">
    <source>
        <dbReference type="EMBL" id="PSH62864.1"/>
    </source>
</evidence>
<feature type="transmembrane region" description="Helical" evidence="7">
    <location>
        <begin position="70"/>
        <end position="90"/>
    </location>
</feature>
<dbReference type="EMBL" id="PGGM01000008">
    <property type="protein sequence ID" value="PSH62864.1"/>
    <property type="molecule type" value="Genomic_DNA"/>
</dbReference>
<feature type="transmembrane region" description="Helical" evidence="7">
    <location>
        <begin position="102"/>
        <end position="122"/>
    </location>
</feature>
<name>A0A2P7B8R8_9HYPH</name>
<evidence type="ECO:0000256" key="2">
    <source>
        <dbReference type="ARBA" id="ARBA00006679"/>
    </source>
</evidence>
<dbReference type="GO" id="GO:0005886">
    <property type="term" value="C:plasma membrane"/>
    <property type="evidence" value="ECO:0007669"/>
    <property type="project" value="UniProtKB-SubCell"/>
</dbReference>